<organism evidence="3 4">
    <name type="scientific">Leucobacter luti</name>
    <dbReference type="NCBI Taxonomy" id="340320"/>
    <lineage>
        <taxon>Bacteria</taxon>
        <taxon>Bacillati</taxon>
        <taxon>Actinomycetota</taxon>
        <taxon>Actinomycetes</taxon>
        <taxon>Micrococcales</taxon>
        <taxon>Microbacteriaceae</taxon>
        <taxon>Leucobacter</taxon>
    </lineage>
</organism>
<feature type="compositionally biased region" description="Basic residues" evidence="1">
    <location>
        <begin position="12"/>
        <end position="28"/>
    </location>
</feature>
<dbReference type="OrthoDB" id="3291337at2"/>
<dbReference type="RefSeq" id="WP_133617394.1">
    <property type="nucleotide sequence ID" value="NZ_SNYA01000007.1"/>
</dbReference>
<dbReference type="Gene3D" id="2.40.30.10">
    <property type="entry name" value="Translation factors"/>
    <property type="match status" value="1"/>
</dbReference>
<dbReference type="InterPro" id="IPR017927">
    <property type="entry name" value="FAD-bd_FR_type"/>
</dbReference>
<dbReference type="PROSITE" id="PS51384">
    <property type="entry name" value="FAD_FR"/>
    <property type="match status" value="1"/>
</dbReference>
<dbReference type="Pfam" id="PF08021">
    <property type="entry name" value="FAD_binding_9"/>
    <property type="match status" value="1"/>
</dbReference>
<comment type="caution">
    <text evidence="3">The sequence shown here is derived from an EMBL/GenBank/DDBJ whole genome shotgun (WGS) entry which is preliminary data.</text>
</comment>
<evidence type="ECO:0000256" key="1">
    <source>
        <dbReference type="SAM" id="MobiDB-lite"/>
    </source>
</evidence>
<evidence type="ECO:0000313" key="3">
    <source>
        <dbReference type="EMBL" id="TDP90163.1"/>
    </source>
</evidence>
<dbReference type="InterPro" id="IPR013113">
    <property type="entry name" value="SIP_FAD-bd"/>
</dbReference>
<dbReference type="InterPro" id="IPR007037">
    <property type="entry name" value="SIP_rossman_dom"/>
</dbReference>
<evidence type="ECO:0000259" key="2">
    <source>
        <dbReference type="PROSITE" id="PS51384"/>
    </source>
</evidence>
<gene>
    <name evidence="3" type="ORF">EDF62_2730</name>
</gene>
<sequence>MSLSEQSLSKRVPSRRAARTHRSGFPHRPVRASVESITRVSPTFARVVFVGPELDECGDPGATFDQRIKLIFPAERLAADGSSVAERGELPVLSHSADWYAEWLALPESTRGAMRTYSIRELQVSPSGETRFIVDFVLHLEPGKSGPAARWAGTAQPGDELLIVAPVRGHADSAGIEFRPGDAPEVVLVGDETAAPAIARILEDLPVTARGIAWIEIPDRADELPIAAPADCEVRWVVRGHEDHGTALIPELLAYLGERTALKIEDVATEQLLWETPVYSGLGEDVAAASGAAGTAEHAAGDQRYFWIAGESGVVTTLRRHLVRELGISRSQVAFMGYWRRGVAMKG</sequence>
<name>A0A4R6RTE0_9MICO</name>
<dbReference type="EMBL" id="SNYA01000007">
    <property type="protein sequence ID" value="TDP90163.1"/>
    <property type="molecule type" value="Genomic_DNA"/>
</dbReference>
<feature type="region of interest" description="Disordered" evidence="1">
    <location>
        <begin position="1"/>
        <end position="28"/>
    </location>
</feature>
<keyword evidence="4" id="KW-1185">Reference proteome</keyword>
<evidence type="ECO:0000313" key="4">
    <source>
        <dbReference type="Proteomes" id="UP000295601"/>
    </source>
</evidence>
<dbReference type="InterPro" id="IPR017938">
    <property type="entry name" value="Riboflavin_synthase-like_b-brl"/>
</dbReference>
<dbReference type="PANTHER" id="PTHR30157">
    <property type="entry name" value="FERRIC REDUCTASE, NADPH-DEPENDENT"/>
    <property type="match status" value="1"/>
</dbReference>
<dbReference type="Gene3D" id="3.40.50.80">
    <property type="entry name" value="Nucleotide-binding domain of ferredoxin-NADP reductase (FNR) module"/>
    <property type="match status" value="1"/>
</dbReference>
<proteinExistence type="predicted"/>
<feature type="domain" description="FAD-binding FR-type" evidence="2">
    <location>
        <begin position="27"/>
        <end position="174"/>
    </location>
</feature>
<accession>A0A4R6RTE0</accession>
<dbReference type="InterPro" id="IPR039261">
    <property type="entry name" value="FNR_nucleotide-bd"/>
</dbReference>
<dbReference type="Pfam" id="PF04954">
    <property type="entry name" value="SIP"/>
    <property type="match status" value="1"/>
</dbReference>
<protein>
    <submittedName>
        <fullName evidence="3">NADPH-dependent ferric siderophore reductase</fullName>
    </submittedName>
</protein>
<dbReference type="InterPro" id="IPR039374">
    <property type="entry name" value="SIP_fam"/>
</dbReference>
<dbReference type="CDD" id="cd06193">
    <property type="entry name" value="siderophore_interacting"/>
    <property type="match status" value="1"/>
</dbReference>
<dbReference type="Proteomes" id="UP000295601">
    <property type="component" value="Unassembled WGS sequence"/>
</dbReference>
<dbReference type="GO" id="GO:0016491">
    <property type="term" value="F:oxidoreductase activity"/>
    <property type="evidence" value="ECO:0007669"/>
    <property type="project" value="InterPro"/>
</dbReference>
<dbReference type="AlphaFoldDB" id="A0A4R6RTE0"/>
<dbReference type="PANTHER" id="PTHR30157:SF0">
    <property type="entry name" value="NADPH-DEPENDENT FERRIC-CHELATE REDUCTASE"/>
    <property type="match status" value="1"/>
</dbReference>
<dbReference type="SUPFAM" id="SSF63380">
    <property type="entry name" value="Riboflavin synthase domain-like"/>
    <property type="match status" value="1"/>
</dbReference>
<reference evidence="3 4" key="1">
    <citation type="submission" date="2019-03" db="EMBL/GenBank/DDBJ databases">
        <title>Genomic analyses of the natural microbiome of Caenorhabditis elegans.</title>
        <authorList>
            <person name="Samuel B."/>
        </authorList>
    </citation>
    <scope>NUCLEOTIDE SEQUENCE [LARGE SCALE GENOMIC DNA]</scope>
    <source>
        <strain evidence="3 4">JUb18</strain>
    </source>
</reference>